<evidence type="ECO:0000313" key="2">
    <source>
        <dbReference type="Proteomes" id="UP000510844"/>
    </source>
</evidence>
<dbReference type="AlphaFoldDB" id="A0A7L6B7L6"/>
<accession>A0A7L6B7L6</accession>
<dbReference type="RefSeq" id="WP_181570411.1">
    <property type="nucleotide sequence ID" value="NZ_CP059322.2"/>
</dbReference>
<gene>
    <name evidence="1" type="ORF">H1D33_03470</name>
</gene>
<reference evidence="2" key="1">
    <citation type="submission" date="2020-07" db="EMBL/GenBank/DDBJ databases">
        <title>A new Micromonospora strain with potent antibiotic activity isolated from the microbiome of a mid-Atlantic deep-sea sponge.</title>
        <authorList>
            <person name="Back C.R."/>
            <person name="Stennett H.L."/>
            <person name="Williams S.E."/>
            <person name="Wang L."/>
            <person name="Ojeda Gomez J."/>
            <person name="Abdulle O.M."/>
            <person name="Duffy T."/>
            <person name="Hendry K.R."/>
            <person name="Powell D."/>
            <person name="Stach J.E."/>
            <person name="Essex-Lopresti A.E."/>
            <person name="Willis C.L."/>
            <person name="Curnow P."/>
            <person name="Race P.R."/>
        </authorList>
    </citation>
    <scope>NUCLEOTIDE SEQUENCE [LARGE SCALE GENOMIC DNA]</scope>
    <source>
        <strain evidence="2">28ISP2-46</strain>
    </source>
</reference>
<dbReference type="KEGG" id="mfeu:H1D33_03470"/>
<dbReference type="EMBL" id="CP059322">
    <property type="protein sequence ID" value="QLQ37966.1"/>
    <property type="molecule type" value="Genomic_DNA"/>
</dbReference>
<organism evidence="1 2">
    <name type="scientific">Micromonospora robiginosa</name>
    <dbReference type="NCBI Taxonomy" id="2749844"/>
    <lineage>
        <taxon>Bacteria</taxon>
        <taxon>Bacillati</taxon>
        <taxon>Actinomycetota</taxon>
        <taxon>Actinomycetes</taxon>
        <taxon>Micromonosporales</taxon>
        <taxon>Micromonosporaceae</taxon>
        <taxon>Micromonospora</taxon>
    </lineage>
</organism>
<dbReference type="Proteomes" id="UP000510844">
    <property type="component" value="Chromosome"/>
</dbReference>
<proteinExistence type="predicted"/>
<sequence>MTPEQHREQAEILLENLWPDGDAFLRTPEQRAEMLHKAQIHATIYAADTQRLLVGRVDKSLALAQAEMAQAESAPEQTS</sequence>
<keyword evidence="2" id="KW-1185">Reference proteome</keyword>
<name>A0A7L6B7L6_9ACTN</name>
<protein>
    <submittedName>
        <fullName evidence="1">Uncharacterized protein</fullName>
    </submittedName>
</protein>
<evidence type="ECO:0000313" key="1">
    <source>
        <dbReference type="EMBL" id="QLQ37966.1"/>
    </source>
</evidence>
<reference evidence="1 2" key="2">
    <citation type="journal article" date="2021" name="Mar. Drugs">
        <title>A New Micromonospora Strain with Antibiotic Activity Isolated from the Microbiome of a Mid-Atlantic Deep-Sea Sponge.</title>
        <authorList>
            <person name="Back C.R."/>
            <person name="Stennett H.L."/>
            <person name="Williams S.E."/>
            <person name="Wang L."/>
            <person name="Ojeda Gomez J."/>
            <person name="Abdulle O.M."/>
            <person name="Duffy T."/>
            <person name="Neal C."/>
            <person name="Mantell J."/>
            <person name="Jepson M.A."/>
            <person name="Hendry K.R."/>
            <person name="Powell D."/>
            <person name="Stach J.E.M."/>
            <person name="Essex-Lopresti A.E."/>
            <person name="Willis C.L."/>
            <person name="Curnow P."/>
            <person name="Race P.R."/>
        </authorList>
    </citation>
    <scope>NUCLEOTIDE SEQUENCE [LARGE SCALE GENOMIC DNA]</scope>
    <source>
        <strain evidence="1 2">28ISP2-46</strain>
    </source>
</reference>